<dbReference type="Proteomes" id="UP000238479">
    <property type="component" value="Chromosome 5"/>
</dbReference>
<feature type="compositionally biased region" description="Basic and acidic residues" evidence="2">
    <location>
        <begin position="325"/>
        <end position="335"/>
    </location>
</feature>
<feature type="compositionally biased region" description="Basic and acidic residues" evidence="2">
    <location>
        <begin position="395"/>
        <end position="422"/>
    </location>
</feature>
<dbReference type="InterPro" id="IPR055474">
    <property type="entry name" value="DUF7046"/>
</dbReference>
<dbReference type="Gramene" id="PRQ31559">
    <property type="protein sequence ID" value="PRQ31559"/>
    <property type="gene ID" value="RchiOBHm_Chr5g0036791"/>
</dbReference>
<dbReference type="STRING" id="74649.A0A2P6QBK7"/>
<keyword evidence="6" id="KW-1185">Reference proteome</keyword>
<feature type="region of interest" description="Disordered" evidence="2">
    <location>
        <begin position="289"/>
        <end position="309"/>
    </location>
</feature>
<feature type="compositionally biased region" description="Low complexity" evidence="2">
    <location>
        <begin position="432"/>
        <end position="446"/>
    </location>
</feature>
<dbReference type="Pfam" id="PF23080">
    <property type="entry name" value="DUF7046"/>
    <property type="match status" value="1"/>
</dbReference>
<keyword evidence="1" id="KW-0175">Coiled coil</keyword>
<dbReference type="AlphaFoldDB" id="A0A2P6QBK7"/>
<dbReference type="Pfam" id="PF23197">
    <property type="entry name" value="IG_AIR9"/>
    <property type="match status" value="1"/>
</dbReference>
<dbReference type="FunFam" id="2.60.40.2700:FF:000001">
    <property type="entry name" value="Transmembrane protein"/>
    <property type="match status" value="1"/>
</dbReference>
<dbReference type="PANTHER" id="PTHR31149">
    <property type="entry name" value="EXPRESSED PROTEIN"/>
    <property type="match status" value="1"/>
</dbReference>
<dbReference type="EMBL" id="PDCK01000043">
    <property type="protein sequence ID" value="PRQ31559.1"/>
    <property type="molecule type" value="Genomic_DNA"/>
</dbReference>
<evidence type="ECO:0000313" key="5">
    <source>
        <dbReference type="EMBL" id="PRQ31559.1"/>
    </source>
</evidence>
<feature type="compositionally biased region" description="Polar residues" evidence="2">
    <location>
        <begin position="98"/>
        <end position="117"/>
    </location>
</feature>
<evidence type="ECO:0000259" key="3">
    <source>
        <dbReference type="Pfam" id="PF23080"/>
    </source>
</evidence>
<organism evidence="5 6">
    <name type="scientific">Rosa chinensis</name>
    <name type="common">China rose</name>
    <dbReference type="NCBI Taxonomy" id="74649"/>
    <lineage>
        <taxon>Eukaryota</taxon>
        <taxon>Viridiplantae</taxon>
        <taxon>Streptophyta</taxon>
        <taxon>Embryophyta</taxon>
        <taxon>Tracheophyta</taxon>
        <taxon>Spermatophyta</taxon>
        <taxon>Magnoliopsida</taxon>
        <taxon>eudicotyledons</taxon>
        <taxon>Gunneridae</taxon>
        <taxon>Pentapetalae</taxon>
        <taxon>rosids</taxon>
        <taxon>fabids</taxon>
        <taxon>Rosales</taxon>
        <taxon>Rosaceae</taxon>
        <taxon>Rosoideae</taxon>
        <taxon>Rosoideae incertae sedis</taxon>
        <taxon>Rosa</taxon>
    </lineage>
</organism>
<accession>A0A2P6QBK7</accession>
<evidence type="ECO:0000313" key="6">
    <source>
        <dbReference type="Proteomes" id="UP000238479"/>
    </source>
</evidence>
<feature type="domain" description="AIR9-like A9" evidence="4">
    <location>
        <begin position="469"/>
        <end position="550"/>
    </location>
</feature>
<evidence type="ECO:0000256" key="2">
    <source>
        <dbReference type="SAM" id="MobiDB-lite"/>
    </source>
</evidence>
<sequence>MENGLDWRIAEKFSGLTRTSSPDPSRSSETDDIGLFQVMKAVEAAEATIKRQVEENIRLRSELEYKTLELHRRKQLHEPSSMAPRSSLDLVGSARPEVNNSGDNQQARAPNSDNGGYSTEGEYYDPPRVNSGEGLMRLDHPGEKNLVIKIHENEQEIMQLRKQLGDYSMKEAQIRNEKHVLEGRIAYMRLVFDQQQQDLADAASKALVYRQDIIEENIRLAYALQDVQQERTTFVSALLPILADYSLQPQVHDAQSIASNVQILFRHLQEKLIMTESKLKQFQYQVRPLQSNSNQSSTNNTQQSPPSHSIGAALEISNKDRLEMVTHPPSSHEKVPASPPPGAQTQTTAPNWDQSGGPRSGSGGVDTGNIEHSEPQNRNSVTPAVPAKPTIARLDANRYRDDTTPGKQVKFREPEMQTHTDYDDHDEGYNESGGTSPYTDPSSSSYPRYLSPVHEDLFLDEDDPLPAIEGLQISGEALPGHELQASGYSINGTTSCNFEWVRHLPDGSVNYIEGAKQPNYLLTADDVDTYLAIEVQPLDNRKRKGELVKVFANDHKKITCEPEMQSQIQKILQKGHGSFKVFENTGFLDIWEPATLAIKRGAYSIKRSSEPSVGGVVVAEKFSPNTIVSIPYGSPSEFIITDSDIAGADADHLLKTDDASCSRDTLVLILRLFIVRAVERRTRKGKKRVLFF</sequence>
<dbReference type="InterPro" id="IPR056284">
    <property type="entry name" value="AIR9-like_A9"/>
</dbReference>
<protein>
    <submittedName>
        <fullName evidence="5">Uncharacterized protein</fullName>
    </submittedName>
</protein>
<dbReference type="PANTHER" id="PTHR31149:SF10">
    <property type="entry name" value="OS05G0100900 PROTEIN"/>
    <property type="match status" value="1"/>
</dbReference>
<feature type="coiled-coil region" evidence="1">
    <location>
        <begin position="143"/>
        <end position="170"/>
    </location>
</feature>
<dbReference type="GO" id="GO:0005886">
    <property type="term" value="C:plasma membrane"/>
    <property type="evidence" value="ECO:0007669"/>
    <property type="project" value="TreeGrafter"/>
</dbReference>
<gene>
    <name evidence="5" type="ORF">RchiOBHm_Chr5g0036791</name>
</gene>
<comment type="caution">
    <text evidence="5">The sequence shown here is derived from an EMBL/GenBank/DDBJ whole genome shotgun (WGS) entry which is preliminary data.</text>
</comment>
<feature type="compositionally biased region" description="Low complexity" evidence="2">
    <location>
        <begin position="290"/>
        <end position="307"/>
    </location>
</feature>
<dbReference type="Gene3D" id="2.60.40.2700">
    <property type="match status" value="1"/>
</dbReference>
<feature type="region of interest" description="Disordered" evidence="2">
    <location>
        <begin position="74"/>
        <end position="127"/>
    </location>
</feature>
<feature type="domain" description="DUF7046" evidence="3">
    <location>
        <begin position="583"/>
        <end position="685"/>
    </location>
</feature>
<evidence type="ECO:0000256" key="1">
    <source>
        <dbReference type="SAM" id="Coils"/>
    </source>
</evidence>
<feature type="region of interest" description="Disordered" evidence="2">
    <location>
        <begin position="325"/>
        <end position="446"/>
    </location>
</feature>
<dbReference type="OMA" id="SEINGAM"/>
<dbReference type="OrthoDB" id="1937889at2759"/>
<proteinExistence type="predicted"/>
<name>A0A2P6QBK7_ROSCH</name>
<reference evidence="5 6" key="1">
    <citation type="journal article" date="2018" name="Nat. Genet.">
        <title>The Rosa genome provides new insights in the design of modern roses.</title>
        <authorList>
            <person name="Bendahmane M."/>
        </authorList>
    </citation>
    <scope>NUCLEOTIDE SEQUENCE [LARGE SCALE GENOMIC DNA]</scope>
    <source>
        <strain evidence="6">cv. Old Blush</strain>
    </source>
</reference>
<evidence type="ECO:0000259" key="4">
    <source>
        <dbReference type="Pfam" id="PF23197"/>
    </source>
</evidence>